<gene>
    <name evidence="1" type="ORF">HAPAU_32550</name>
</gene>
<dbReference type="PATRIC" id="fig|1008153.3.peg.3414"/>
<keyword evidence="2" id="KW-1185">Reference proteome</keyword>
<proteinExistence type="predicted"/>
<evidence type="ECO:0000313" key="1">
    <source>
        <dbReference type="EMBL" id="KYH24272.1"/>
    </source>
</evidence>
<comment type="caution">
    <text evidence="1">The sequence shown here is derived from an EMBL/GenBank/DDBJ whole genome shotgun (WGS) entry which is preliminary data.</text>
</comment>
<name>A0A151A9V1_9EURY</name>
<accession>A0A151A9V1</accession>
<organism evidence="1 2">
    <name type="scientific">Halalkalicoccus paucihalophilus</name>
    <dbReference type="NCBI Taxonomy" id="1008153"/>
    <lineage>
        <taxon>Archaea</taxon>
        <taxon>Methanobacteriati</taxon>
        <taxon>Methanobacteriota</taxon>
        <taxon>Stenosarchaea group</taxon>
        <taxon>Halobacteria</taxon>
        <taxon>Halobacteriales</taxon>
        <taxon>Halococcaceae</taxon>
        <taxon>Halalkalicoccus</taxon>
    </lineage>
</organism>
<dbReference type="Proteomes" id="UP000075321">
    <property type="component" value="Unassembled WGS sequence"/>
</dbReference>
<reference evidence="1 2" key="1">
    <citation type="submission" date="2016-02" db="EMBL/GenBank/DDBJ databases">
        <title>Genome sequence of Halalkalicoccus paucihalophilus DSM 24557.</title>
        <authorList>
            <person name="Poehlein A."/>
            <person name="Daniel R."/>
        </authorList>
    </citation>
    <scope>NUCLEOTIDE SEQUENCE [LARGE SCALE GENOMIC DNA]</scope>
    <source>
        <strain evidence="1 2">DSM 24557</strain>
    </source>
</reference>
<evidence type="ECO:0000313" key="2">
    <source>
        <dbReference type="Proteomes" id="UP000075321"/>
    </source>
</evidence>
<dbReference type="EMBL" id="LTAZ01000013">
    <property type="protein sequence ID" value="KYH24272.1"/>
    <property type="molecule type" value="Genomic_DNA"/>
</dbReference>
<sequence length="57" mass="6672">MPRISGSYSDIKRLILEQREEYHELQRYVEDELSYREAGLGTRVNGGSSEKEKINLK</sequence>
<protein>
    <submittedName>
        <fullName evidence="1">Uncharacterized protein</fullName>
    </submittedName>
</protein>
<dbReference type="AlphaFoldDB" id="A0A151A9V1"/>